<evidence type="ECO:0000256" key="10">
    <source>
        <dbReference type="ARBA" id="ARBA00023242"/>
    </source>
</evidence>
<keyword evidence="6" id="KW-0963">Cytoplasm</keyword>
<dbReference type="AlphaFoldDB" id="A0A8C5WYH3"/>
<feature type="compositionally biased region" description="Low complexity" evidence="12">
    <location>
        <begin position="44"/>
        <end position="61"/>
    </location>
</feature>
<accession>A0A8C5WYH3</accession>
<evidence type="ECO:0000256" key="3">
    <source>
        <dbReference type="ARBA" id="ARBA00004496"/>
    </source>
</evidence>
<evidence type="ECO:0000256" key="4">
    <source>
        <dbReference type="ARBA" id="ARBA00014269"/>
    </source>
</evidence>
<reference evidence="14" key="2">
    <citation type="submission" date="2025-09" db="UniProtKB">
        <authorList>
            <consortium name="Ensembl"/>
        </authorList>
    </citation>
    <scope>IDENTIFICATION</scope>
</reference>
<dbReference type="Proteomes" id="UP000694406">
    <property type="component" value="Unplaced"/>
</dbReference>
<keyword evidence="8" id="KW-0068">Autocatalytic cleavage</keyword>
<reference evidence="14" key="1">
    <citation type="submission" date="2025-08" db="UniProtKB">
        <authorList>
            <consortium name="Ensembl"/>
        </authorList>
    </citation>
    <scope>IDENTIFICATION</scope>
</reference>
<dbReference type="PANTHER" id="PTHR10006">
    <property type="entry name" value="MUCIN-1-RELATED"/>
    <property type="match status" value="1"/>
</dbReference>
<evidence type="ECO:0000256" key="5">
    <source>
        <dbReference type="ARBA" id="ARBA00022475"/>
    </source>
</evidence>
<proteinExistence type="predicted"/>
<evidence type="ECO:0000256" key="9">
    <source>
        <dbReference type="ARBA" id="ARBA00023139"/>
    </source>
</evidence>
<evidence type="ECO:0000259" key="13">
    <source>
        <dbReference type="Pfam" id="PF01390"/>
    </source>
</evidence>
<evidence type="ECO:0000256" key="6">
    <source>
        <dbReference type="ARBA" id="ARBA00022490"/>
    </source>
</evidence>
<keyword evidence="11" id="KW-0449">Lipoprotein</keyword>
<dbReference type="PANTHER" id="PTHR10006:SF19">
    <property type="entry name" value="MUCIN-1"/>
    <property type="match status" value="1"/>
</dbReference>
<evidence type="ECO:0000313" key="14">
    <source>
        <dbReference type="Ensembl" id="ENSLLTP00000022450.1"/>
    </source>
</evidence>
<dbReference type="Gene3D" id="3.30.70.960">
    <property type="entry name" value="SEA domain"/>
    <property type="match status" value="1"/>
</dbReference>
<comment type="subcellular location">
    <subcellularLocation>
        <location evidence="2">Apical cell membrane</location>
        <topology evidence="2">Single-pass type I membrane protein</topology>
    </subcellularLocation>
    <subcellularLocation>
        <location evidence="3">Cytoplasm</location>
    </subcellularLocation>
    <subcellularLocation>
        <location evidence="1">Nucleus</location>
    </subcellularLocation>
</comment>
<evidence type="ECO:0000256" key="1">
    <source>
        <dbReference type="ARBA" id="ARBA00004123"/>
    </source>
</evidence>
<dbReference type="GeneTree" id="ENSGT01030000235260"/>
<organism evidence="14 15">
    <name type="scientific">Laticauda laticaudata</name>
    <name type="common">Blue-ringed sea krait</name>
    <name type="synonym">Blue-lipped sea krait</name>
    <dbReference type="NCBI Taxonomy" id="8630"/>
    <lineage>
        <taxon>Eukaryota</taxon>
        <taxon>Metazoa</taxon>
        <taxon>Chordata</taxon>
        <taxon>Craniata</taxon>
        <taxon>Vertebrata</taxon>
        <taxon>Euteleostomi</taxon>
        <taxon>Lepidosauria</taxon>
        <taxon>Squamata</taxon>
        <taxon>Bifurcata</taxon>
        <taxon>Unidentata</taxon>
        <taxon>Episquamata</taxon>
        <taxon>Toxicofera</taxon>
        <taxon>Serpentes</taxon>
        <taxon>Colubroidea</taxon>
        <taxon>Elapidae</taxon>
        <taxon>Laticaudinae</taxon>
        <taxon>Laticauda</taxon>
    </lineage>
</organism>
<keyword evidence="5" id="KW-0472">Membrane</keyword>
<feature type="compositionally biased region" description="Low complexity" evidence="12">
    <location>
        <begin position="1"/>
        <end position="24"/>
    </location>
</feature>
<feature type="compositionally biased region" description="Polar residues" evidence="12">
    <location>
        <begin position="33"/>
        <end position="43"/>
    </location>
</feature>
<dbReference type="Pfam" id="PF01390">
    <property type="entry name" value="SEA"/>
    <property type="match status" value="1"/>
</dbReference>
<keyword evidence="15" id="KW-1185">Reference proteome</keyword>
<keyword evidence="9" id="KW-0564">Palmitate</keyword>
<dbReference type="InterPro" id="IPR036364">
    <property type="entry name" value="SEA_dom_sf"/>
</dbReference>
<dbReference type="GO" id="GO:0005886">
    <property type="term" value="C:plasma membrane"/>
    <property type="evidence" value="ECO:0007669"/>
    <property type="project" value="UniProtKB-SubCell"/>
</dbReference>
<evidence type="ECO:0000256" key="11">
    <source>
        <dbReference type="ARBA" id="ARBA00023288"/>
    </source>
</evidence>
<protein>
    <recommendedName>
        <fullName evidence="4">Mucin-1</fullName>
    </recommendedName>
</protein>
<keyword evidence="5" id="KW-1003">Cell membrane</keyword>
<dbReference type="Ensembl" id="ENSLLTT00000023280.1">
    <property type="protein sequence ID" value="ENSLLTP00000022450.1"/>
    <property type="gene ID" value="ENSLLTG00000016690.1"/>
</dbReference>
<evidence type="ECO:0000256" key="2">
    <source>
        <dbReference type="ARBA" id="ARBA00004247"/>
    </source>
</evidence>
<keyword evidence="7" id="KW-0597">Phosphoprotein</keyword>
<dbReference type="InterPro" id="IPR000082">
    <property type="entry name" value="SEA_dom"/>
</dbReference>
<keyword evidence="10" id="KW-0539">Nucleus</keyword>
<name>A0A8C5WYH3_LATLA</name>
<feature type="region of interest" description="Disordered" evidence="12">
    <location>
        <begin position="1"/>
        <end position="66"/>
    </location>
</feature>
<dbReference type="SUPFAM" id="SSF82671">
    <property type="entry name" value="SEA domain"/>
    <property type="match status" value="1"/>
</dbReference>
<evidence type="ECO:0000256" key="8">
    <source>
        <dbReference type="ARBA" id="ARBA00022813"/>
    </source>
</evidence>
<evidence type="ECO:0000313" key="15">
    <source>
        <dbReference type="Proteomes" id="UP000694406"/>
    </source>
</evidence>
<evidence type="ECO:0000256" key="12">
    <source>
        <dbReference type="SAM" id="MobiDB-lite"/>
    </source>
</evidence>
<feature type="region of interest" description="Disordered" evidence="12">
    <location>
        <begin position="157"/>
        <end position="179"/>
    </location>
</feature>
<evidence type="ECO:0000256" key="7">
    <source>
        <dbReference type="ARBA" id="ARBA00022553"/>
    </source>
</evidence>
<feature type="domain" description="SEA" evidence="13">
    <location>
        <begin position="81"/>
        <end position="119"/>
    </location>
</feature>
<sequence length="179" mass="20019">MGENETTPPSEHNSTTSSPPTTATPKPPPTMRGNETTPSSGHNSTTSSPPATTTKTPPYSTMGVTPSTSLASTIKTIVTTTFYINFHITNREFNSSLEDSKSSYYMELKRTIMMMLIYYCRRNHRGSMELLNSRDSYHPMNEYPTYQTHSRFAAPINKQNPYDKVRAARNPRPEAISGN</sequence>